<evidence type="ECO:0000313" key="1">
    <source>
        <dbReference type="EMBL" id="MBO0905246.1"/>
    </source>
</evidence>
<protein>
    <submittedName>
        <fullName evidence="1">DUF4258 domain-containing protein</fullName>
    </submittedName>
</protein>
<proteinExistence type="predicted"/>
<evidence type="ECO:0000313" key="2">
    <source>
        <dbReference type="Proteomes" id="UP000664288"/>
    </source>
</evidence>
<reference evidence="1 2" key="1">
    <citation type="submission" date="2021-03" db="EMBL/GenBank/DDBJ databases">
        <title>Whole genome sequence of Jiella sp. MQZ13P-4.</title>
        <authorList>
            <person name="Tuo L."/>
        </authorList>
    </citation>
    <scope>NUCLEOTIDE SEQUENCE [LARGE SCALE GENOMIC DNA]</scope>
    <source>
        <strain evidence="1 2">MQZ13P-4</strain>
    </source>
</reference>
<accession>A0ABS3J9L6</accession>
<organism evidence="1 2">
    <name type="scientific">Jiella sonneratiae</name>
    <dbReference type="NCBI Taxonomy" id="2816856"/>
    <lineage>
        <taxon>Bacteria</taxon>
        <taxon>Pseudomonadati</taxon>
        <taxon>Pseudomonadota</taxon>
        <taxon>Alphaproteobacteria</taxon>
        <taxon>Hyphomicrobiales</taxon>
        <taxon>Aurantimonadaceae</taxon>
        <taxon>Jiella</taxon>
    </lineage>
</organism>
<gene>
    <name evidence="1" type="ORF">J1C47_16495</name>
</gene>
<dbReference type="EMBL" id="JAFMPY010000020">
    <property type="protein sequence ID" value="MBO0905246.1"/>
    <property type="molecule type" value="Genomic_DNA"/>
</dbReference>
<comment type="caution">
    <text evidence="1">The sequence shown here is derived from an EMBL/GenBank/DDBJ whole genome shotgun (WGS) entry which is preliminary data.</text>
</comment>
<dbReference type="RefSeq" id="WP_207351891.1">
    <property type="nucleotide sequence ID" value="NZ_JAFMPY010000020.1"/>
</dbReference>
<dbReference type="Proteomes" id="UP000664288">
    <property type="component" value="Unassembled WGS sequence"/>
</dbReference>
<sequence>MSEGDKPVVLTRHAQTVQRERGIDLTWIMRTVEAPEWQENDRQWKGARRLFRSIPEFGGRVLRVVVMEEAAERRILTAFFDRRAGKR</sequence>
<dbReference type="InterPro" id="IPR025354">
    <property type="entry name" value="DUF4258"/>
</dbReference>
<keyword evidence="2" id="KW-1185">Reference proteome</keyword>
<name>A0ABS3J9L6_9HYPH</name>
<dbReference type="Pfam" id="PF14076">
    <property type="entry name" value="DUF4258"/>
    <property type="match status" value="1"/>
</dbReference>